<organism evidence="3 4">
    <name type="scientific">Cronartium quercuum f. sp. fusiforme G11</name>
    <dbReference type="NCBI Taxonomy" id="708437"/>
    <lineage>
        <taxon>Eukaryota</taxon>
        <taxon>Fungi</taxon>
        <taxon>Dikarya</taxon>
        <taxon>Basidiomycota</taxon>
        <taxon>Pucciniomycotina</taxon>
        <taxon>Pucciniomycetes</taxon>
        <taxon>Pucciniales</taxon>
        <taxon>Coleosporiaceae</taxon>
        <taxon>Cronartium</taxon>
    </lineage>
</organism>
<feature type="compositionally biased region" description="Low complexity" evidence="2">
    <location>
        <begin position="207"/>
        <end position="227"/>
    </location>
</feature>
<evidence type="ECO:0000313" key="4">
    <source>
        <dbReference type="Proteomes" id="UP000886653"/>
    </source>
</evidence>
<feature type="region of interest" description="Disordered" evidence="2">
    <location>
        <begin position="922"/>
        <end position="966"/>
    </location>
</feature>
<reference evidence="3" key="1">
    <citation type="submission" date="2013-11" db="EMBL/GenBank/DDBJ databases">
        <title>Genome sequence of the fusiform rust pathogen reveals effectors for host alternation and coevolution with pine.</title>
        <authorList>
            <consortium name="DOE Joint Genome Institute"/>
            <person name="Smith K."/>
            <person name="Pendleton A."/>
            <person name="Kubisiak T."/>
            <person name="Anderson C."/>
            <person name="Salamov A."/>
            <person name="Aerts A."/>
            <person name="Riley R."/>
            <person name="Clum A."/>
            <person name="Lindquist E."/>
            <person name="Ence D."/>
            <person name="Campbell M."/>
            <person name="Kronenberg Z."/>
            <person name="Feau N."/>
            <person name="Dhillon B."/>
            <person name="Hamelin R."/>
            <person name="Burleigh J."/>
            <person name="Smith J."/>
            <person name="Yandell M."/>
            <person name="Nelson C."/>
            <person name="Grigoriev I."/>
            <person name="Davis J."/>
        </authorList>
    </citation>
    <scope>NUCLEOTIDE SEQUENCE</scope>
    <source>
        <strain evidence="3">G11</strain>
    </source>
</reference>
<evidence type="ECO:0000256" key="1">
    <source>
        <dbReference type="SAM" id="Coils"/>
    </source>
</evidence>
<comment type="caution">
    <text evidence="3">The sequence shown here is derived from an EMBL/GenBank/DDBJ whole genome shotgun (WGS) entry which is preliminary data.</text>
</comment>
<dbReference type="EMBL" id="MU167267">
    <property type="protein sequence ID" value="KAG0146027.1"/>
    <property type="molecule type" value="Genomic_DNA"/>
</dbReference>
<evidence type="ECO:0000313" key="3">
    <source>
        <dbReference type="EMBL" id="KAG0146027.1"/>
    </source>
</evidence>
<feature type="coiled-coil region" evidence="1">
    <location>
        <begin position="506"/>
        <end position="533"/>
    </location>
</feature>
<keyword evidence="1" id="KW-0175">Coiled coil</keyword>
<dbReference type="PANTHER" id="PTHR23159:SF31">
    <property type="entry name" value="CENTROSOME-ASSOCIATED PROTEIN CEP250 ISOFORM X1"/>
    <property type="match status" value="1"/>
</dbReference>
<feature type="compositionally biased region" description="Polar residues" evidence="2">
    <location>
        <begin position="176"/>
        <end position="187"/>
    </location>
</feature>
<feature type="compositionally biased region" description="Low complexity" evidence="2">
    <location>
        <begin position="88"/>
        <end position="108"/>
    </location>
</feature>
<dbReference type="Proteomes" id="UP000886653">
    <property type="component" value="Unassembled WGS sequence"/>
</dbReference>
<accession>A0A9P6NKV2</accession>
<feature type="compositionally biased region" description="Low complexity" evidence="2">
    <location>
        <begin position="150"/>
        <end position="175"/>
    </location>
</feature>
<evidence type="ECO:0000256" key="2">
    <source>
        <dbReference type="SAM" id="MobiDB-lite"/>
    </source>
</evidence>
<feature type="compositionally biased region" description="Polar residues" evidence="2">
    <location>
        <begin position="48"/>
        <end position="59"/>
    </location>
</feature>
<feature type="compositionally biased region" description="Basic and acidic residues" evidence="2">
    <location>
        <begin position="938"/>
        <end position="954"/>
    </location>
</feature>
<feature type="region of interest" description="Disordered" evidence="2">
    <location>
        <begin position="1"/>
        <end position="61"/>
    </location>
</feature>
<sequence length="966" mass="103737">MSQEVLTPSESLPSGLVLSHSESDHARSQLSPMADEATNGSDHEGKSATKSSAAITPNKLSAKPGIAAAIAVFEKNSAEKKPPPKATAPPAKKPTAPTPANAKSPPAARTARSTVGPGALASKRPSITAGSKASLAPPVPTSTNVANPTLAKSHAAAPRPAPSAPAAAPLKPNPRVSNVTRTSNSDTKAPPLGTAGPGITRRTSTVPPTAKAPAKTAAGNGPAATTKRTVPTTAASGMSGKLAGQSATAAAKRLSHGPNVTGAKTAAVNGNQTAAVANLEAKLLQAENSLADKTKLLSDVESQLEADAQAATTAQEKLTGEIQALEAKLAQLNEHSRSFRENSAGLEASKAELATAHARIDELTQAAEAQQTEHAELVRQHAETVAQVSQLTQTVESLKQELTDAQTKHEAAIAELSDQHALEIEAKLTSIREELGSGNSDLLSRLEAAEARAKQVEEESATKYTTDLAEEVTKVSSETTANHTRALEELKSTHSAHVESLTVEHESALQELRERLEAELASSQEKLLALEESLATSVKELEEKHAAGIEAAIEEARLTSEAAHQAKMEVLRQEHAEAILKLEADLTETRTAQSALQIERDEVQTALDQLRAEKVEQQSSHLQQVESLKTEHAIQLKAEFARARDELEGGHIEQLQVFRQTSQETTNQLLSTHAAELEATKAALASDYASERVNIQSELNQVKLELSALRSDLTATRSTNAEQSALIAQLTEELENAKASLKASESNATVNDSQEFTKLREALANAREESQESRSLLQATTEDLTAKFEHWRERHEVELKQHIEEKTLLQNEITGLKEANQNEAMRIEMQQTMINEITQEMDRETAKREAVELKIKQLQAQAQSSGGVSSGKLAELHEAHNAKTAELEGQLEQYKHMAAMAETEALEMKEKYELLEHLMQKEEAQAHQEDIEYEGDTTVDRSEPLEDDKVRADQTADLIEMSPDKA</sequence>
<keyword evidence="4" id="KW-1185">Reference proteome</keyword>
<feature type="coiled-coil region" evidence="1">
    <location>
        <begin position="276"/>
        <end position="459"/>
    </location>
</feature>
<dbReference type="PANTHER" id="PTHR23159">
    <property type="entry name" value="CENTROSOMAL PROTEIN 2"/>
    <property type="match status" value="1"/>
</dbReference>
<proteinExistence type="predicted"/>
<dbReference type="AlphaFoldDB" id="A0A9P6NKV2"/>
<gene>
    <name evidence="3" type="ORF">CROQUDRAFT_671413</name>
</gene>
<protein>
    <submittedName>
        <fullName evidence="3">Uncharacterized protein</fullName>
    </submittedName>
</protein>
<feature type="region of interest" description="Disordered" evidence="2">
    <location>
        <begin position="74"/>
        <end position="239"/>
    </location>
</feature>
<feature type="coiled-coil region" evidence="1">
    <location>
        <begin position="593"/>
        <end position="620"/>
    </location>
</feature>
<feature type="compositionally biased region" description="Polar residues" evidence="2">
    <location>
        <begin position="1"/>
        <end position="12"/>
    </location>
</feature>
<dbReference type="OrthoDB" id="2289094at2759"/>
<dbReference type="Gene3D" id="1.10.287.1490">
    <property type="match status" value="1"/>
</dbReference>
<name>A0A9P6NKV2_9BASI</name>